<sequence>MPGDDLAQHAMSSVDFYELLGVTFETSEADIRRAYRKTALKYHPDKNAGKPEVIEKFHLLQIAYDVLSDPTVKALYDNARRARKEKAERESAFEGRRRQMKEDLERRESGFFKRKREEDEEEERLEREIRRLAEDGKRRRKEREEMLNREKLEEEERLDKEANGEVTTPREGAKSKGGTEVPELDRTVKVRWAKEGAGERIDKERLTTLFANFGKVENVALLKEKRQRIGDRKEKTVVATGIVVFASVVGAHAAIEDVKKQQEPEYKAFDSVFWAANKEPEFLQRTSASPDGTPPPPTTPSSTAKARTQHDIPGLNQSPSTPFKPAPNGNGLKKVPSFASFSASFSTPKNSPFGKTSTQSPSLEEITLIRLKNAEKKRLEEQIRKEEEEAAKVEEGS</sequence>
<dbReference type="EMBL" id="JAMKPW020000002">
    <property type="protein sequence ID" value="KAK8220178.1"/>
    <property type="molecule type" value="Genomic_DNA"/>
</dbReference>
<protein>
    <submittedName>
        <fullName evidence="1">Uncharacterized protein</fullName>
    </submittedName>
</protein>
<keyword evidence="2" id="KW-1185">Reference proteome</keyword>
<gene>
    <name evidence="1" type="ORF">M8818_000594</name>
</gene>
<dbReference type="Proteomes" id="UP001320706">
    <property type="component" value="Unassembled WGS sequence"/>
</dbReference>
<accession>A0ACC3SNB8</accession>
<organism evidence="1 2">
    <name type="scientific">Zalaria obscura</name>
    <dbReference type="NCBI Taxonomy" id="2024903"/>
    <lineage>
        <taxon>Eukaryota</taxon>
        <taxon>Fungi</taxon>
        <taxon>Dikarya</taxon>
        <taxon>Ascomycota</taxon>
        <taxon>Pezizomycotina</taxon>
        <taxon>Dothideomycetes</taxon>
        <taxon>Dothideomycetidae</taxon>
        <taxon>Dothideales</taxon>
        <taxon>Zalariaceae</taxon>
        <taxon>Zalaria</taxon>
    </lineage>
</organism>
<evidence type="ECO:0000313" key="1">
    <source>
        <dbReference type="EMBL" id="KAK8220178.1"/>
    </source>
</evidence>
<comment type="caution">
    <text evidence="1">The sequence shown here is derived from an EMBL/GenBank/DDBJ whole genome shotgun (WGS) entry which is preliminary data.</text>
</comment>
<evidence type="ECO:0000313" key="2">
    <source>
        <dbReference type="Proteomes" id="UP001320706"/>
    </source>
</evidence>
<reference evidence="1" key="1">
    <citation type="submission" date="2024-02" db="EMBL/GenBank/DDBJ databases">
        <title>Metagenome Assembled Genome of Zalaria obscura JY119.</title>
        <authorList>
            <person name="Vighnesh L."/>
            <person name="Jagadeeshwari U."/>
            <person name="Venkata Ramana C."/>
            <person name="Sasikala C."/>
        </authorList>
    </citation>
    <scope>NUCLEOTIDE SEQUENCE</scope>
    <source>
        <strain evidence="1">JY119</strain>
    </source>
</reference>
<proteinExistence type="predicted"/>
<name>A0ACC3SNB8_9PEZI</name>